<evidence type="ECO:0000259" key="4">
    <source>
        <dbReference type="PROSITE" id="PS51211"/>
    </source>
</evidence>
<dbReference type="EMBL" id="JARPUR010000003">
    <property type="protein sequence ID" value="KAK4878920.1"/>
    <property type="molecule type" value="Genomic_DNA"/>
</dbReference>
<evidence type="ECO:0000256" key="1">
    <source>
        <dbReference type="ARBA" id="ARBA00022729"/>
    </source>
</evidence>
<reference evidence="6" key="1">
    <citation type="submission" date="2023-01" db="EMBL/GenBank/DDBJ databases">
        <title>Key to firefly adult light organ development and bioluminescence: homeobox transcription factors regulate luciferase expression and transportation to peroxisome.</title>
        <authorList>
            <person name="Fu X."/>
        </authorList>
    </citation>
    <scope>NUCLEOTIDE SEQUENCE [LARGE SCALE GENOMIC DNA]</scope>
</reference>
<evidence type="ECO:0000313" key="6">
    <source>
        <dbReference type="Proteomes" id="UP001353858"/>
    </source>
</evidence>
<dbReference type="SUPFAM" id="SSF56968">
    <property type="entry name" value="Lipovitellin-phosvitin complex, beta-sheet shell regions"/>
    <property type="match status" value="4"/>
</dbReference>
<dbReference type="PROSITE" id="PS51211">
    <property type="entry name" value="VITELLOGENIN"/>
    <property type="match status" value="1"/>
</dbReference>
<dbReference type="InterPro" id="IPR001747">
    <property type="entry name" value="Vitellogenin_N"/>
</dbReference>
<dbReference type="GO" id="GO:0005319">
    <property type="term" value="F:lipid transporter activity"/>
    <property type="evidence" value="ECO:0007669"/>
    <property type="project" value="InterPro"/>
</dbReference>
<dbReference type="InterPro" id="IPR011030">
    <property type="entry name" value="Lipovitellin_superhlx_dom"/>
</dbReference>
<dbReference type="PANTHER" id="PTHR23345">
    <property type="entry name" value="VITELLOGENIN-RELATED"/>
    <property type="match status" value="1"/>
</dbReference>
<feature type="signal peptide" evidence="3">
    <location>
        <begin position="1"/>
        <end position="19"/>
    </location>
</feature>
<evidence type="ECO:0000313" key="5">
    <source>
        <dbReference type="EMBL" id="KAK4878920.1"/>
    </source>
</evidence>
<sequence>MQLILESVAVLAALSAASAFVDFIPKGKELVYSYKGEISAGTSIPKQYESQLLVYGKLYLQRQGNGLVAQLSDITYKLYNGKIYNGYIHDLQDLPLPDEAHDLLRPFRISYNSNGQFKSLTMEKDEKMFARNMHRAIAAVLQMDCKKVHFYSNDSHAFTTTEQNLYGKSVTEYDVHTKGDTLVVQKMHEMATTNPIYMQTHTNVDYDFCEARFEEPIFHDSQHKYYIKQREDVYCPEYIESTGSFRFHPYRAMSDDYAVTSKVTLDLVDMVPVTSTRSCKSEQTEYELYYRMYDTVDKDMIDLTNGRYQVDMDKQIAQAEEVLCQMGQFCMILLTKKDASVSQALSFLEYCDLPALEKLLGNLQEKSPAACEIFHQILPYVGTHASILLTKKLIYEKKVKDFEAIQMLADLPGYVRNPTEELLKNLEDMLDWGDKISEQVRRSAVLSFASLIYQSYKAQNMPTVPHDHSSDSSTEFAHIFNNINEHKQYSSFSERIKSFFKKHDVFHAYTVRFIKMIFESKDIDTQILGMQALSNTKSPYILETFVPIAKGEKDATIMLRYWAMWTVAHVTAGNSDYIYNLYWRLLVDQHEPIEIRMLAYYVLMESHPSLTRLRNIQHTLEQERDSDLYYVHYDYMTTMSQSTDPCHHVSQLNIAQVYKNAPAPTSRGFSHYYQADYIDPKYKYGEEVNYLYSGGKHYAMFKWEYNVQLANKRFNPYTIYARVEGLDKHLLHEFRVALKSTEGLFDFQRIFNFFKSVCHNKHFVLYLDRSNNKRITHSMVLRGDDLTNMDHIWDILRTLGLDFLDNRIHVQMSKRGVVPFPTEMGLPVVFETIAPSINRYHVNVKRESDDSYVMHFDNHYYFSNRIRYGLSFYNPLADTWHGVARFHNFEYQFPFFADLTINPQQGNMKLSLKKYEKDYKDTISANLIVNRQTFVKGDVSGCLQKSCHKCRSGVGNFIDDDFHTKKMVNKIDLDEYIAEYMYNSDAHWPMDIFDELKDAFSHNKKNANSLYDYLKLSYFNWYHVLFKQPPPVSTKLSVVFTPSDKCKNTQIDINARFKETVTPEEGQFLPGLKYNIRVSTSFKNKDEVLKTWDVHFTTDLNCGHTSQHTKLDIVRTIPTKKDYKISYEDKRHWSLEDLTGNSTVIYENPDTNVYDVFDVTYVGEQLSEQKTPHHGYGVCLPYVDSGVDFSSMKCLAAHSSLREYIYKIKAKNSLHPFITQVDNLANFYNCHYHTKLEENPKMSDKDMRVIMIYPTDRDGVDLIFESTHRVHTFKRVPTYLTTTSNTHTSKLYSFLFEKNLMQKCHADIYKVQQDEFQDKPVDCELSDSWTLYIGNAETDCKHGVFLKRITGTKLMAFKIFHDDHSVEIYPYGNNYEKFKLIVDETEVVQETDFYSCDWLTCLYRENDHEVREGSGLVAQLSDISYKLYNGKIYNGYKHDLQDLPIADEAKDLLRPFKISYNSNGQLKSLSMEKDEKMFARNMHRAIAAVLQMDCKKVNFYSNHTHAFTTTEQNLYGKSVTEYDVHTKGDTLVVQKMHEMATTNPIYMQTHSNIDFDFCEARFEEPVFHDSQHKYVIRKKEDIYCADYIESTGSIRMHLYRAMSDDYSVTSKVTLDLVDTVLITNSRSRKSEQTEYQIHYRMYNTADKDMIDLTNGRYLVDMGKQIAQAEEVLCQMGEFLHDPLNEKDASVNHAISLLRYFDLPSLEKLLSNLQNKSPAACEIFHQILPYAGTHASILLAKKLIYEKKVKDFEAIQILADLPGYVRNPTEELLKNLEDMLEWDDKINEQVRRSAVLSFASLIYQAYKVQNMPTVSYDHSSDASNEFAHIYNNINGHKQYNSFSERIKSFFKKHDNFHTYTVKFVKMIYEGEDVATQILGMQALFNTKSPFIVETFVPIAKGEKHASIMMRVWAMWMIAHVTVGKSDYIYNLYWPLLVDQNEPVEIRVVAYYVLMESHPSLTRLRNIQHTLEQERHSDLYYVHYNYMTTMSQSTDPCHYVSQLNIAQVFKNAPAPTSRGFSHYYQADYIDQKYKYGEEVNYIYTGGKHSGMFKWEYNVQLANRRYNPYTIYARVEGDDLTNMDRIWEVLRTFGFSFVDNRIHVHMIKSIIVPFPTEIGLPVVLETIEPSINRYHVNVQRETNGNYVMHFDNHYYFSHLIGYGLTFYNALSDTWHGVSRFHSLRYQFPFFADLTLNPSQGNMKLSLKKYEKDYKDTIAANLMINRHTYIKGDVSGCLQKSCQKCQSLVGNFIDDEFHTTKIKNKMDLDEYIAEYEYNTDSYWPMSVFDELKHAFSHNKKNINSLWDYLKLSYFNWYHVLFKQPPPVSTKLSVAFTPSDKCKNTQIDINARLKYDFRISASSKNKGEVLKTWDMHFTTDLNCGHTYQHTKVDVVHKRQWSLEDLTGNSTVIIENPDNKVYDVFDITYVGTQLSEQKTPHHGYGVCLPFMDSGVDFSSMKCLAAHSSLREYIYKIKAKNSLQTFITQVDNLANFYNCHYQTNFVTNPKMSDKDMKVTMIYPTNTRGVDLAYESKHRVQNFKGIPTYLTKTSNTHTSSLYSFLFEKNLMQKCRANIYKVHQDQFHDKPVDCALSDSWTLYIGDTEGDCKHGVFLKRLTNTKLMAVKILHSDRSVEIYPCGDNYEKFKFVVDGTEIVQKKDFYSCDWLTYLYRENDHEVIINALHFHLMMRYTGQSIDIDIPMVDGISFYGKCFM</sequence>
<dbReference type="InterPro" id="IPR050733">
    <property type="entry name" value="Vitellogenin/Apolipophorin"/>
</dbReference>
<dbReference type="Gene3D" id="1.25.10.20">
    <property type="entry name" value="Vitellinogen, superhelical"/>
    <property type="match status" value="2"/>
</dbReference>
<organism evidence="5 6">
    <name type="scientific">Aquatica leii</name>
    <dbReference type="NCBI Taxonomy" id="1421715"/>
    <lineage>
        <taxon>Eukaryota</taxon>
        <taxon>Metazoa</taxon>
        <taxon>Ecdysozoa</taxon>
        <taxon>Arthropoda</taxon>
        <taxon>Hexapoda</taxon>
        <taxon>Insecta</taxon>
        <taxon>Pterygota</taxon>
        <taxon>Neoptera</taxon>
        <taxon>Endopterygota</taxon>
        <taxon>Coleoptera</taxon>
        <taxon>Polyphaga</taxon>
        <taxon>Elateriformia</taxon>
        <taxon>Elateroidea</taxon>
        <taxon>Lampyridae</taxon>
        <taxon>Luciolinae</taxon>
        <taxon>Aquatica</taxon>
    </lineage>
</organism>
<dbReference type="InterPro" id="IPR015819">
    <property type="entry name" value="Lipid_transp_b-sht_shell"/>
</dbReference>
<dbReference type="SMART" id="SM00638">
    <property type="entry name" value="LPD_N"/>
    <property type="match status" value="1"/>
</dbReference>
<feature type="domain" description="Vitellogenin" evidence="4">
    <location>
        <begin position="23"/>
        <end position="2054"/>
    </location>
</feature>
<keyword evidence="1 3" id="KW-0732">Signal</keyword>
<protein>
    <recommendedName>
        <fullName evidence="4">Vitellogenin domain-containing protein</fullName>
    </recommendedName>
</protein>
<dbReference type="InterPro" id="IPR015816">
    <property type="entry name" value="Vitellinogen_b-sht_N"/>
</dbReference>
<accession>A0AAN7P2A4</accession>
<dbReference type="Gene3D" id="2.30.230.10">
    <property type="entry name" value="Lipovitellin, beta-sheet shell regions, chain A"/>
    <property type="match status" value="2"/>
</dbReference>
<dbReference type="Pfam" id="PF01347">
    <property type="entry name" value="Vitellogenin_N"/>
    <property type="match status" value="2"/>
</dbReference>
<keyword evidence="6" id="KW-1185">Reference proteome</keyword>
<name>A0AAN7P2A4_9COLE</name>
<proteinExistence type="predicted"/>
<evidence type="ECO:0000256" key="3">
    <source>
        <dbReference type="SAM" id="SignalP"/>
    </source>
</evidence>
<gene>
    <name evidence="5" type="ORF">RN001_007066</name>
</gene>
<dbReference type="PANTHER" id="PTHR23345:SF33">
    <property type="entry name" value="CROSSVEINLESS D"/>
    <property type="match status" value="1"/>
</dbReference>
<evidence type="ECO:0000256" key="2">
    <source>
        <dbReference type="PROSITE-ProRule" id="PRU00557"/>
    </source>
</evidence>
<comment type="caution">
    <text evidence="5">The sequence shown here is derived from an EMBL/GenBank/DDBJ whole genome shotgun (WGS) entry which is preliminary data.</text>
</comment>
<feature type="chain" id="PRO_5042956409" description="Vitellogenin domain-containing protein" evidence="3">
    <location>
        <begin position="20"/>
        <end position="2708"/>
    </location>
</feature>
<comment type="caution">
    <text evidence="2">Lacks conserved residue(s) required for the propagation of feature annotation.</text>
</comment>
<dbReference type="SUPFAM" id="SSF48431">
    <property type="entry name" value="Lipovitellin-phosvitin complex, superhelical domain"/>
    <property type="match status" value="2"/>
</dbReference>
<dbReference type="Proteomes" id="UP001353858">
    <property type="component" value="Unassembled WGS sequence"/>
</dbReference>